<evidence type="ECO:0000256" key="4">
    <source>
        <dbReference type="ARBA" id="ARBA00022553"/>
    </source>
</evidence>
<protein>
    <recommendedName>
        <fullName evidence="3">histidine kinase</fullName>
        <ecNumber evidence="3">2.7.13.3</ecNumber>
    </recommendedName>
</protein>
<dbReference type="SUPFAM" id="SSF47384">
    <property type="entry name" value="Homodimeric domain of signal transducing histidine kinase"/>
    <property type="match status" value="1"/>
</dbReference>
<dbReference type="CDD" id="cd00082">
    <property type="entry name" value="HisKA"/>
    <property type="match status" value="1"/>
</dbReference>
<dbReference type="InterPro" id="IPR036890">
    <property type="entry name" value="HATPase_C_sf"/>
</dbReference>
<organism evidence="14 15">
    <name type="scientific">Onishia taeanensis</name>
    <dbReference type="NCBI Taxonomy" id="284577"/>
    <lineage>
        <taxon>Bacteria</taxon>
        <taxon>Pseudomonadati</taxon>
        <taxon>Pseudomonadota</taxon>
        <taxon>Gammaproteobacteria</taxon>
        <taxon>Oceanospirillales</taxon>
        <taxon>Halomonadaceae</taxon>
        <taxon>Onishia</taxon>
    </lineage>
</organism>
<keyword evidence="5" id="KW-0808">Transferase</keyword>
<evidence type="ECO:0000256" key="7">
    <source>
        <dbReference type="ARBA" id="ARBA00022777"/>
    </source>
</evidence>
<dbReference type="Proteomes" id="UP000198641">
    <property type="component" value="Unassembled WGS sequence"/>
</dbReference>
<dbReference type="PANTHER" id="PTHR45436">
    <property type="entry name" value="SENSOR HISTIDINE KINASE YKOH"/>
    <property type="match status" value="1"/>
</dbReference>
<dbReference type="EC" id="2.7.13.3" evidence="3"/>
<evidence type="ECO:0000256" key="9">
    <source>
        <dbReference type="ARBA" id="ARBA00023012"/>
    </source>
</evidence>
<dbReference type="EMBL" id="FNCI01000001">
    <property type="protein sequence ID" value="SDF64139.1"/>
    <property type="molecule type" value="Genomic_DNA"/>
</dbReference>
<dbReference type="PRINTS" id="PR00344">
    <property type="entry name" value="BCTRLSENSOR"/>
</dbReference>
<dbReference type="Pfam" id="PF00672">
    <property type="entry name" value="HAMP"/>
    <property type="match status" value="1"/>
</dbReference>
<reference evidence="14 15" key="1">
    <citation type="submission" date="2016-10" db="EMBL/GenBank/DDBJ databases">
        <authorList>
            <person name="de Groot N.N."/>
        </authorList>
    </citation>
    <scope>NUCLEOTIDE SEQUENCE [LARGE SCALE GENOMIC DNA]</scope>
    <source>
        <strain evidence="14 15">BH539</strain>
    </source>
</reference>
<evidence type="ECO:0000256" key="6">
    <source>
        <dbReference type="ARBA" id="ARBA00022692"/>
    </source>
</evidence>
<evidence type="ECO:0000256" key="1">
    <source>
        <dbReference type="ARBA" id="ARBA00000085"/>
    </source>
</evidence>
<comment type="catalytic activity">
    <reaction evidence="1">
        <text>ATP + protein L-histidine = ADP + protein N-phospho-L-histidine.</text>
        <dbReference type="EC" id="2.7.13.3"/>
    </reaction>
</comment>
<evidence type="ECO:0000256" key="8">
    <source>
        <dbReference type="ARBA" id="ARBA00022989"/>
    </source>
</evidence>
<keyword evidence="4" id="KW-0597">Phosphoprotein</keyword>
<dbReference type="PANTHER" id="PTHR45436:SF5">
    <property type="entry name" value="SENSOR HISTIDINE KINASE TRCS"/>
    <property type="match status" value="1"/>
</dbReference>
<dbReference type="InterPro" id="IPR005467">
    <property type="entry name" value="His_kinase_dom"/>
</dbReference>
<dbReference type="Pfam" id="PF02518">
    <property type="entry name" value="HATPase_c"/>
    <property type="match status" value="1"/>
</dbReference>
<dbReference type="InterPro" id="IPR003660">
    <property type="entry name" value="HAMP_dom"/>
</dbReference>
<feature type="domain" description="Histidine kinase" evidence="12">
    <location>
        <begin position="276"/>
        <end position="492"/>
    </location>
</feature>
<comment type="subcellular location">
    <subcellularLocation>
        <location evidence="2">Membrane</location>
    </subcellularLocation>
</comment>
<sequence>MNRLLSRGARLGRSLYARIALGYLISLLLLSVAAAWIAISQFNQLGRELQQRQELNLADNLAKVMQPALQQGADSAAAHDTARHIASINPSLALYVLDERGRVVADYAEPSCGQAQQVSTQALETLLSEEPMLPVLAVSPCGGEPGVFSVARIAYGDTGDPGYLYADLTNASHASMFAMLRTSSITRTLMAAGLMALLVCGLFGLVWFALLTRRFTRLTTAVQRLAGGDYSQRIEAPSDDELGRLARAFNDMAGTIEAQLAAMRETDRQRRELIANLTHDFRTPLTSLRGYAEQLLAAPQCSADERRQALDAILDNADRLTRLAQQLSTLARLDAYDKPLQREYFSLPELAYDIAGKFQNQARQAGVTLNVACDPELPWVDADLGLIDRVLSNLIDNALHATPAGGWVRLDAEAQDEGVRLSVVDNGVGIAAEELPVITQRFYRTRESIAKGEGSGLGLSIVREICERHGTGMEIDSRRGEGTRVSLVLPFA</sequence>
<dbReference type="PROSITE" id="PS50885">
    <property type="entry name" value="HAMP"/>
    <property type="match status" value="1"/>
</dbReference>
<dbReference type="SMART" id="SM00304">
    <property type="entry name" value="HAMP"/>
    <property type="match status" value="1"/>
</dbReference>
<dbReference type="InterPro" id="IPR003594">
    <property type="entry name" value="HATPase_dom"/>
</dbReference>
<dbReference type="SUPFAM" id="SSF55874">
    <property type="entry name" value="ATPase domain of HSP90 chaperone/DNA topoisomerase II/histidine kinase"/>
    <property type="match status" value="1"/>
</dbReference>
<evidence type="ECO:0000313" key="15">
    <source>
        <dbReference type="Proteomes" id="UP000198641"/>
    </source>
</evidence>
<evidence type="ECO:0000256" key="2">
    <source>
        <dbReference type="ARBA" id="ARBA00004370"/>
    </source>
</evidence>
<accession>A0A1G7MSP4</accession>
<feature type="transmembrane region" description="Helical" evidence="11">
    <location>
        <begin position="20"/>
        <end position="39"/>
    </location>
</feature>
<dbReference type="RefSeq" id="WP_092521846.1">
    <property type="nucleotide sequence ID" value="NZ_FNCI01000001.1"/>
</dbReference>
<feature type="domain" description="HAMP" evidence="13">
    <location>
        <begin position="209"/>
        <end position="261"/>
    </location>
</feature>
<dbReference type="PROSITE" id="PS50109">
    <property type="entry name" value="HIS_KIN"/>
    <property type="match status" value="1"/>
</dbReference>
<keyword evidence="7 14" id="KW-0418">Kinase</keyword>
<evidence type="ECO:0000256" key="5">
    <source>
        <dbReference type="ARBA" id="ARBA00022679"/>
    </source>
</evidence>
<evidence type="ECO:0000259" key="12">
    <source>
        <dbReference type="PROSITE" id="PS50109"/>
    </source>
</evidence>
<dbReference type="InterPro" id="IPR050428">
    <property type="entry name" value="TCS_sensor_his_kinase"/>
</dbReference>
<dbReference type="InterPro" id="IPR004358">
    <property type="entry name" value="Sig_transdc_His_kin-like_C"/>
</dbReference>
<evidence type="ECO:0000256" key="11">
    <source>
        <dbReference type="SAM" id="Phobius"/>
    </source>
</evidence>
<dbReference type="Gene3D" id="6.10.340.10">
    <property type="match status" value="1"/>
</dbReference>
<feature type="transmembrane region" description="Helical" evidence="11">
    <location>
        <begin position="189"/>
        <end position="210"/>
    </location>
</feature>
<keyword evidence="10 11" id="KW-0472">Membrane</keyword>
<keyword evidence="6 11" id="KW-0812">Transmembrane</keyword>
<dbReference type="Gene3D" id="3.30.565.10">
    <property type="entry name" value="Histidine kinase-like ATPase, C-terminal domain"/>
    <property type="match status" value="1"/>
</dbReference>
<dbReference type="InterPro" id="IPR036097">
    <property type="entry name" value="HisK_dim/P_sf"/>
</dbReference>
<keyword evidence="9" id="KW-0902">Two-component regulatory system</keyword>
<dbReference type="CDD" id="cd00075">
    <property type="entry name" value="HATPase"/>
    <property type="match status" value="1"/>
</dbReference>
<evidence type="ECO:0000256" key="3">
    <source>
        <dbReference type="ARBA" id="ARBA00012438"/>
    </source>
</evidence>
<dbReference type="AlphaFoldDB" id="A0A1G7MSP4"/>
<proteinExistence type="predicted"/>
<dbReference type="Pfam" id="PF00512">
    <property type="entry name" value="HisKA"/>
    <property type="match status" value="1"/>
</dbReference>
<name>A0A1G7MSP4_9GAMM</name>
<dbReference type="STRING" id="284577.SAMN05216571_10116"/>
<keyword evidence="8 11" id="KW-1133">Transmembrane helix</keyword>
<dbReference type="Gene3D" id="1.10.287.130">
    <property type="match status" value="1"/>
</dbReference>
<dbReference type="OrthoDB" id="9804645at2"/>
<dbReference type="SMART" id="SM00387">
    <property type="entry name" value="HATPase_c"/>
    <property type="match status" value="1"/>
</dbReference>
<keyword evidence="15" id="KW-1185">Reference proteome</keyword>
<dbReference type="SMART" id="SM00388">
    <property type="entry name" value="HisKA"/>
    <property type="match status" value="1"/>
</dbReference>
<dbReference type="InterPro" id="IPR003661">
    <property type="entry name" value="HisK_dim/P_dom"/>
</dbReference>
<gene>
    <name evidence="14" type="ORF">SAMN05216571_10116</name>
</gene>
<dbReference type="SUPFAM" id="SSF158472">
    <property type="entry name" value="HAMP domain-like"/>
    <property type="match status" value="1"/>
</dbReference>
<dbReference type="GO" id="GO:0016020">
    <property type="term" value="C:membrane"/>
    <property type="evidence" value="ECO:0007669"/>
    <property type="project" value="UniProtKB-SubCell"/>
</dbReference>
<evidence type="ECO:0000313" key="14">
    <source>
        <dbReference type="EMBL" id="SDF64139.1"/>
    </source>
</evidence>
<evidence type="ECO:0000256" key="10">
    <source>
        <dbReference type="ARBA" id="ARBA00023136"/>
    </source>
</evidence>
<evidence type="ECO:0000259" key="13">
    <source>
        <dbReference type="PROSITE" id="PS50885"/>
    </source>
</evidence>
<dbReference type="GO" id="GO:0000155">
    <property type="term" value="F:phosphorelay sensor kinase activity"/>
    <property type="evidence" value="ECO:0007669"/>
    <property type="project" value="InterPro"/>
</dbReference>
<dbReference type="CDD" id="cd06225">
    <property type="entry name" value="HAMP"/>
    <property type="match status" value="1"/>
</dbReference>